<dbReference type="Gene3D" id="2.60.120.260">
    <property type="entry name" value="Galactose-binding domain-like"/>
    <property type="match status" value="1"/>
</dbReference>
<dbReference type="InterPro" id="IPR008979">
    <property type="entry name" value="Galactose-bd-like_sf"/>
</dbReference>
<feature type="chain" id="PRO_5042048218" description="F5/8 type C domain-containing protein" evidence="1">
    <location>
        <begin position="25"/>
        <end position="309"/>
    </location>
</feature>
<dbReference type="EMBL" id="CP013344">
    <property type="protein sequence ID" value="AMU87557.1"/>
    <property type="molecule type" value="Genomic_DNA"/>
</dbReference>
<evidence type="ECO:0000256" key="1">
    <source>
        <dbReference type="SAM" id="SignalP"/>
    </source>
</evidence>
<reference evidence="2 3" key="2">
    <citation type="journal article" date="2016" name="Genome Announc.">
        <title>Complete Genome Sequence of Sphingopyxis macrogoltabida Strain 203N (NBRC 111659), a Polyethylene Glycol Degrader.</title>
        <authorList>
            <person name="Ohtsubo Y."/>
            <person name="Nonoyama S."/>
            <person name="Nagata Y."/>
            <person name="Numata M."/>
            <person name="Tsuchikane K."/>
            <person name="Hosoyama A."/>
            <person name="Yamazoe A."/>
            <person name="Tsuda M."/>
            <person name="Fujita N."/>
            <person name="Kawai F."/>
        </authorList>
    </citation>
    <scope>NUCLEOTIDE SEQUENCE [LARGE SCALE GENOMIC DNA]</scope>
    <source>
        <strain evidence="2 3">203N</strain>
    </source>
</reference>
<name>A0AAC9ATZ7_SPHMC</name>
<dbReference type="KEGG" id="smaz:LH19_00660"/>
<organism evidence="2 3">
    <name type="scientific">Sphingopyxis macrogoltabida</name>
    <name type="common">Sphingomonas macrogoltabidus</name>
    <dbReference type="NCBI Taxonomy" id="33050"/>
    <lineage>
        <taxon>Bacteria</taxon>
        <taxon>Pseudomonadati</taxon>
        <taxon>Pseudomonadota</taxon>
        <taxon>Alphaproteobacteria</taxon>
        <taxon>Sphingomonadales</taxon>
        <taxon>Sphingomonadaceae</taxon>
        <taxon>Sphingopyxis</taxon>
    </lineage>
</organism>
<evidence type="ECO:0000313" key="3">
    <source>
        <dbReference type="Proteomes" id="UP000076088"/>
    </source>
</evidence>
<feature type="signal peptide" evidence="1">
    <location>
        <begin position="1"/>
        <end position="24"/>
    </location>
</feature>
<dbReference type="AlphaFoldDB" id="A0AAC9ATZ7"/>
<dbReference type="PROSITE" id="PS51257">
    <property type="entry name" value="PROKAR_LIPOPROTEIN"/>
    <property type="match status" value="1"/>
</dbReference>
<evidence type="ECO:0008006" key="4">
    <source>
        <dbReference type="Google" id="ProtNLM"/>
    </source>
</evidence>
<reference evidence="3" key="1">
    <citation type="submission" date="2015-11" db="EMBL/GenBank/DDBJ databases">
        <title>Complete genome sequence of a polyethylene-glycol degrader Sphingopyxis macrogoltabida 203N (NBRC 111659).</title>
        <authorList>
            <person name="Yoshiyuki O."/>
            <person name="Shouta N."/>
            <person name="Nagata Y."/>
            <person name="Numata M."/>
            <person name="Tsuchikane K."/>
            <person name="Hosoyama A."/>
            <person name="Yamazoe A."/>
            <person name="Tsuda M."/>
            <person name="Fujita N."/>
            <person name="Kawai F."/>
        </authorList>
    </citation>
    <scope>NUCLEOTIDE SEQUENCE [LARGE SCALE GENOMIC DNA]</scope>
    <source>
        <strain evidence="3">203N</strain>
    </source>
</reference>
<protein>
    <recommendedName>
        <fullName evidence="4">F5/8 type C domain-containing protein</fullName>
    </recommendedName>
</protein>
<keyword evidence="1" id="KW-0732">Signal</keyword>
<gene>
    <name evidence="2" type="ORF">ATM17_00660</name>
</gene>
<dbReference type="SUPFAM" id="SSF49785">
    <property type="entry name" value="Galactose-binding domain-like"/>
    <property type="match status" value="1"/>
</dbReference>
<accession>A0AAC9ATZ7</accession>
<keyword evidence="3" id="KW-1185">Reference proteome</keyword>
<proteinExistence type="predicted"/>
<sequence>MIMRACHIALAGALLLAGCSNAPAEKTAEKPAEPAGDNILHISWGGIAEADAGEAKRHWSTWAINLVDGGPAYGWLSDKGVTLPHALNFELAGNGKIAAVALDNRFEPVVREDGSMSQTAEGSPVRRFALLGSAKGPEGPYATLVEGEAKADAQTVVKLPKEASARWLRLRIDSNWAGKGQTRLSDLAVLGTLEQRGGGAIADGDASGIYAHEYGPIALRQQGTEVFGCYNDGLGTLSGTVFGRIMRLAWFSKEEGSIGSATLVAANGKLYGFWYRPEDKMGSPWNAVRESGLDGADLGKCRAALYPPA</sequence>
<dbReference type="Proteomes" id="UP000076088">
    <property type="component" value="Chromosome"/>
</dbReference>
<evidence type="ECO:0000313" key="2">
    <source>
        <dbReference type="EMBL" id="AMU87557.1"/>
    </source>
</evidence>